<dbReference type="RefSeq" id="WP_379950155.1">
    <property type="nucleotide sequence ID" value="NZ_JBHMAF010000096.1"/>
</dbReference>
<evidence type="ECO:0000313" key="6">
    <source>
        <dbReference type="EMBL" id="MFB9759821.1"/>
    </source>
</evidence>
<dbReference type="Proteomes" id="UP001589609">
    <property type="component" value="Unassembled WGS sequence"/>
</dbReference>
<keyword evidence="3 4" id="KW-0732">Signal</keyword>
<organism evidence="6 7">
    <name type="scientific">Ectobacillus funiculus</name>
    <dbReference type="NCBI Taxonomy" id="137993"/>
    <lineage>
        <taxon>Bacteria</taxon>
        <taxon>Bacillati</taxon>
        <taxon>Bacillota</taxon>
        <taxon>Bacilli</taxon>
        <taxon>Bacillales</taxon>
        <taxon>Bacillaceae</taxon>
        <taxon>Ectobacillus</taxon>
    </lineage>
</organism>
<comment type="subcellular location">
    <subcellularLocation>
        <location evidence="1">Cell envelope</location>
    </subcellularLocation>
</comment>
<dbReference type="PANTHER" id="PTHR46847">
    <property type="entry name" value="D-ALLOSE-BINDING PERIPLASMIC PROTEIN-RELATED"/>
    <property type="match status" value="1"/>
</dbReference>
<comment type="caution">
    <text evidence="6">The sequence shown here is derived from an EMBL/GenBank/DDBJ whole genome shotgun (WGS) entry which is preliminary data.</text>
</comment>
<dbReference type="InterPro" id="IPR028082">
    <property type="entry name" value="Peripla_BP_I"/>
</dbReference>
<protein>
    <submittedName>
        <fullName evidence="6">Sugar ABC transporter substrate-binding protein</fullName>
    </submittedName>
</protein>
<evidence type="ECO:0000259" key="5">
    <source>
        <dbReference type="Pfam" id="PF13407"/>
    </source>
</evidence>
<dbReference type="SUPFAM" id="SSF53822">
    <property type="entry name" value="Periplasmic binding protein-like I"/>
    <property type="match status" value="1"/>
</dbReference>
<comment type="similarity">
    <text evidence="2">Belongs to the bacterial solute-binding protein 2 family.</text>
</comment>
<feature type="domain" description="Periplasmic binding protein" evidence="5">
    <location>
        <begin position="42"/>
        <end position="299"/>
    </location>
</feature>
<keyword evidence="7" id="KW-1185">Reference proteome</keyword>
<name>A0ABV5WHI0_9BACI</name>
<dbReference type="Gene3D" id="3.40.50.2300">
    <property type="match status" value="2"/>
</dbReference>
<sequence>MGIKNKLMLLVSLIVVFASFMTACSSSNSASGSDGDKKKIVIGAAMPLFDDKFMSYLQDSMKKVAKEKDVELKMVDAKNDSSKQLAQVETFITQGVDVLLVAAPDPSAIQPVVDAAKDANIPLVLVNRMPSEKLVKQVYAYVGSESIQAGTMQMEKAAEMLGGKGNVAIIHGQLGDEAEIYRTKGNKNVISKNPEMKVVREGTANWQRAEAMKLTENWIQSGQKFDAIVANNDEMALGAMMALEAAGKLNDVLVAGIDGTPDALEYIKSGKLKASAFQNPMEQGSKAIETAIKAANGEKLGNKYVWVPFEVITKDNVDTYIAKWEGAGN</sequence>
<evidence type="ECO:0000256" key="1">
    <source>
        <dbReference type="ARBA" id="ARBA00004196"/>
    </source>
</evidence>
<dbReference type="Pfam" id="PF13407">
    <property type="entry name" value="Peripla_BP_4"/>
    <property type="match status" value="1"/>
</dbReference>
<dbReference type="PROSITE" id="PS51257">
    <property type="entry name" value="PROKAR_LIPOPROTEIN"/>
    <property type="match status" value="1"/>
</dbReference>
<dbReference type="EMBL" id="JBHMAF010000096">
    <property type="protein sequence ID" value="MFB9759821.1"/>
    <property type="molecule type" value="Genomic_DNA"/>
</dbReference>
<feature type="chain" id="PRO_5045296957" evidence="4">
    <location>
        <begin position="24"/>
        <end position="329"/>
    </location>
</feature>
<evidence type="ECO:0000256" key="2">
    <source>
        <dbReference type="ARBA" id="ARBA00007639"/>
    </source>
</evidence>
<evidence type="ECO:0000256" key="3">
    <source>
        <dbReference type="ARBA" id="ARBA00022729"/>
    </source>
</evidence>
<dbReference type="PANTHER" id="PTHR46847:SF1">
    <property type="entry name" value="D-ALLOSE-BINDING PERIPLASMIC PROTEIN-RELATED"/>
    <property type="match status" value="1"/>
</dbReference>
<reference evidence="6 7" key="1">
    <citation type="submission" date="2024-09" db="EMBL/GenBank/DDBJ databases">
        <authorList>
            <person name="Sun Q."/>
            <person name="Mori K."/>
        </authorList>
    </citation>
    <scope>NUCLEOTIDE SEQUENCE [LARGE SCALE GENOMIC DNA]</scope>
    <source>
        <strain evidence="6 7">JCM 11201</strain>
    </source>
</reference>
<dbReference type="InterPro" id="IPR025997">
    <property type="entry name" value="SBP_2_dom"/>
</dbReference>
<dbReference type="CDD" id="cd06301">
    <property type="entry name" value="PBP1_rhizopine_binding-like"/>
    <property type="match status" value="1"/>
</dbReference>
<evidence type="ECO:0000313" key="7">
    <source>
        <dbReference type="Proteomes" id="UP001589609"/>
    </source>
</evidence>
<proteinExistence type="inferred from homology"/>
<accession>A0ABV5WHI0</accession>
<evidence type="ECO:0000256" key="4">
    <source>
        <dbReference type="SAM" id="SignalP"/>
    </source>
</evidence>
<feature type="signal peptide" evidence="4">
    <location>
        <begin position="1"/>
        <end position="23"/>
    </location>
</feature>
<gene>
    <name evidence="6" type="ORF">ACFFMS_15585</name>
</gene>